<keyword evidence="3 6" id="KW-0812">Transmembrane</keyword>
<keyword evidence="2" id="KW-1003">Cell membrane</keyword>
<evidence type="ECO:0000313" key="8">
    <source>
        <dbReference type="Proteomes" id="UP001447842"/>
    </source>
</evidence>
<comment type="subcellular location">
    <subcellularLocation>
        <location evidence="1">Cell membrane</location>
        <topology evidence="1">Multi-pass membrane protein</topology>
    </subcellularLocation>
</comment>
<protein>
    <submittedName>
        <fullName evidence="7">Cytochrome C oxidase subunit IV family protein</fullName>
    </submittedName>
</protein>
<dbReference type="Proteomes" id="UP001447842">
    <property type="component" value="Chromosome"/>
</dbReference>
<dbReference type="EMBL" id="CP147920">
    <property type="protein sequence ID" value="XAU15430.1"/>
    <property type="molecule type" value="Genomic_DNA"/>
</dbReference>
<evidence type="ECO:0000256" key="5">
    <source>
        <dbReference type="ARBA" id="ARBA00023136"/>
    </source>
</evidence>
<dbReference type="RefSeq" id="WP_345972912.1">
    <property type="nucleotide sequence ID" value="NZ_CP147920.1"/>
</dbReference>
<feature type="transmembrane region" description="Helical" evidence="6">
    <location>
        <begin position="71"/>
        <end position="91"/>
    </location>
</feature>
<gene>
    <name evidence="7" type="ORF">WCY31_01715</name>
</gene>
<evidence type="ECO:0000256" key="1">
    <source>
        <dbReference type="ARBA" id="ARBA00004651"/>
    </source>
</evidence>
<proteinExistence type="predicted"/>
<reference evidence="7 8" key="1">
    <citation type="submission" date="2024-03" db="EMBL/GenBank/DDBJ databases">
        <title>Sulfurimonas sp. HSL3-1.</title>
        <authorList>
            <person name="Wang S."/>
        </authorList>
    </citation>
    <scope>NUCLEOTIDE SEQUENCE [LARGE SCALE GENOMIC DNA]</scope>
    <source>
        <strain evidence="7 8">HSL3-1</strain>
    </source>
</reference>
<dbReference type="Pfam" id="PF03626">
    <property type="entry name" value="COX4_pro"/>
    <property type="match status" value="1"/>
</dbReference>
<dbReference type="InterPro" id="IPR011743">
    <property type="entry name" value="Caa3_sub_IV"/>
</dbReference>
<keyword evidence="5 6" id="KW-0472">Membrane</keyword>
<evidence type="ECO:0000256" key="4">
    <source>
        <dbReference type="ARBA" id="ARBA00022989"/>
    </source>
</evidence>
<organism evidence="7 8">
    <name type="scientific">Sulfurimonas diazotrophicus</name>
    <dbReference type="NCBI Taxonomy" id="3131939"/>
    <lineage>
        <taxon>Bacteria</taxon>
        <taxon>Pseudomonadati</taxon>
        <taxon>Campylobacterota</taxon>
        <taxon>Epsilonproteobacteria</taxon>
        <taxon>Campylobacterales</taxon>
        <taxon>Sulfurimonadaceae</taxon>
        <taxon>Sulfurimonas</taxon>
    </lineage>
</organism>
<dbReference type="InterPro" id="IPR005171">
    <property type="entry name" value="Cyt_c_oxidase_su4_prok"/>
</dbReference>
<keyword evidence="4 6" id="KW-1133">Transmembrane helix</keyword>
<evidence type="ECO:0000256" key="2">
    <source>
        <dbReference type="ARBA" id="ARBA00022475"/>
    </source>
</evidence>
<evidence type="ECO:0000256" key="3">
    <source>
        <dbReference type="ARBA" id="ARBA00022692"/>
    </source>
</evidence>
<evidence type="ECO:0000256" key="6">
    <source>
        <dbReference type="SAM" id="Phobius"/>
    </source>
</evidence>
<accession>A0ABZ3HCK1</accession>
<sequence>MEHATPSVALYTKVLGGLLLLTLLTFLQPTLLPLAVGGTVGTQLLIAVLKVALVAAYYMHLRSETAYLKGYVVMALTILAVFFIIVGIDVAHS</sequence>
<name>A0ABZ3HCK1_9BACT</name>
<evidence type="ECO:0000313" key="7">
    <source>
        <dbReference type="EMBL" id="XAU15430.1"/>
    </source>
</evidence>
<dbReference type="NCBIfam" id="TIGR02229">
    <property type="entry name" value="caa3_sub_IV"/>
    <property type="match status" value="1"/>
</dbReference>
<feature type="transmembrane region" description="Helical" evidence="6">
    <location>
        <begin position="40"/>
        <end position="59"/>
    </location>
</feature>
<keyword evidence="8" id="KW-1185">Reference proteome</keyword>
<feature type="transmembrane region" description="Helical" evidence="6">
    <location>
        <begin position="7"/>
        <end position="28"/>
    </location>
</feature>